<proteinExistence type="predicted"/>
<evidence type="ECO:0000313" key="1">
    <source>
        <dbReference type="EMBL" id="KKN02003.1"/>
    </source>
</evidence>
<organism evidence="1">
    <name type="scientific">marine sediment metagenome</name>
    <dbReference type="NCBI Taxonomy" id="412755"/>
    <lineage>
        <taxon>unclassified sequences</taxon>
        <taxon>metagenomes</taxon>
        <taxon>ecological metagenomes</taxon>
    </lineage>
</organism>
<reference evidence="1" key="1">
    <citation type="journal article" date="2015" name="Nature">
        <title>Complex archaea that bridge the gap between prokaryotes and eukaryotes.</title>
        <authorList>
            <person name="Spang A."/>
            <person name="Saw J.H."/>
            <person name="Jorgensen S.L."/>
            <person name="Zaremba-Niedzwiedzka K."/>
            <person name="Martijn J."/>
            <person name="Lind A.E."/>
            <person name="van Eijk R."/>
            <person name="Schleper C."/>
            <person name="Guy L."/>
            <person name="Ettema T.J."/>
        </authorList>
    </citation>
    <scope>NUCLEOTIDE SEQUENCE</scope>
</reference>
<dbReference type="Pfam" id="PF13479">
    <property type="entry name" value="AAA_24"/>
    <property type="match status" value="1"/>
</dbReference>
<name>A0A0F9Q9E7_9ZZZZ</name>
<protein>
    <submittedName>
        <fullName evidence="1">Uncharacterized protein</fullName>
    </submittedName>
</protein>
<dbReference type="AlphaFoldDB" id="A0A0F9Q9E7"/>
<dbReference type="EMBL" id="LAZR01005195">
    <property type="protein sequence ID" value="KKN02003.1"/>
    <property type="molecule type" value="Genomic_DNA"/>
</dbReference>
<accession>A0A0F9Q9E7</accession>
<gene>
    <name evidence="1" type="ORF">LCGC14_1122080</name>
</gene>
<comment type="caution">
    <text evidence="1">The sequence shown here is derived from an EMBL/GenBank/DDBJ whole genome shotgun (WGS) entry which is preliminary data.</text>
</comment>
<sequence>MFYGLTDSGKTHLLGTANKSPLAGPALFIDVDQGDRTLSGLDIDVVSVTTLDELQEIYEFFAFENDEYRSLCFDGFTSQHDDTTMPIVMKDDEMDLTQFKIPTLNNWGTSMFHVKKVLRAFKSLTRNEDKNRRIDVFVSAMEQVDERRDLGVPGLPGKLGVGVGAYVDVLARLVVQEDDEGKEVRYLRATKHVDDQDGFTYLGKNRLRLLPRRMKNPTIPRIMKRLAGEREEDR</sequence>